<organism evidence="6 7">
    <name type="scientific">Novosphingobium marinum</name>
    <dbReference type="NCBI Taxonomy" id="1514948"/>
    <lineage>
        <taxon>Bacteria</taxon>
        <taxon>Pseudomonadati</taxon>
        <taxon>Pseudomonadota</taxon>
        <taxon>Alphaproteobacteria</taxon>
        <taxon>Sphingomonadales</taxon>
        <taxon>Sphingomonadaceae</taxon>
        <taxon>Novosphingobium</taxon>
    </lineage>
</organism>
<sequence length="142" mass="15755">MIGLEILQPAAALLVWTMLVLLWMTVQRASGFKKGKVDIANAKPGTRGPDFAAQNPDFRDWAAHNYAHLMEQPTIFYPTVLIFALVGAAPLDIMLAWVYVALRVVHSIWQASINTVPVRATLFLVSSLVLMVLIIRLLLAVF</sequence>
<dbReference type="EMBL" id="JACBZF010000001">
    <property type="protein sequence ID" value="NYH94601.1"/>
    <property type="molecule type" value="Genomic_DNA"/>
</dbReference>
<evidence type="ECO:0008006" key="8">
    <source>
        <dbReference type="Google" id="ProtNLM"/>
    </source>
</evidence>
<dbReference type="AlphaFoldDB" id="A0A7Y9XU23"/>
<dbReference type="SUPFAM" id="SSF161084">
    <property type="entry name" value="MAPEG domain-like"/>
    <property type="match status" value="1"/>
</dbReference>
<dbReference type="Pfam" id="PF01124">
    <property type="entry name" value="MAPEG"/>
    <property type="match status" value="1"/>
</dbReference>
<keyword evidence="2 5" id="KW-0812">Transmembrane</keyword>
<feature type="transmembrane region" description="Helical" evidence="5">
    <location>
        <begin position="6"/>
        <end position="26"/>
    </location>
</feature>
<dbReference type="Gene3D" id="1.20.120.550">
    <property type="entry name" value="Membrane associated eicosanoid/glutathione metabolism-like domain"/>
    <property type="match status" value="1"/>
</dbReference>
<name>A0A7Y9XU23_9SPHN</name>
<evidence type="ECO:0000256" key="5">
    <source>
        <dbReference type="SAM" id="Phobius"/>
    </source>
</evidence>
<evidence type="ECO:0000256" key="1">
    <source>
        <dbReference type="ARBA" id="ARBA00004370"/>
    </source>
</evidence>
<dbReference type="Proteomes" id="UP000522081">
    <property type="component" value="Unassembled WGS sequence"/>
</dbReference>
<feature type="transmembrane region" description="Helical" evidence="5">
    <location>
        <begin position="120"/>
        <end position="139"/>
    </location>
</feature>
<proteinExistence type="predicted"/>
<comment type="subcellular location">
    <subcellularLocation>
        <location evidence="1">Membrane</location>
    </subcellularLocation>
</comment>
<reference evidence="6 7" key="1">
    <citation type="submission" date="2020-07" db="EMBL/GenBank/DDBJ databases">
        <title>Genomic Encyclopedia of Type Strains, Phase IV (KMG-IV): sequencing the most valuable type-strain genomes for metagenomic binning, comparative biology and taxonomic classification.</title>
        <authorList>
            <person name="Goeker M."/>
        </authorList>
    </citation>
    <scope>NUCLEOTIDE SEQUENCE [LARGE SCALE GENOMIC DNA]</scope>
    <source>
        <strain evidence="6 7">DSM 29043</strain>
    </source>
</reference>
<gene>
    <name evidence="6" type="ORF">FHS75_000906</name>
</gene>
<dbReference type="InterPro" id="IPR023352">
    <property type="entry name" value="MAPEG-like_dom_sf"/>
</dbReference>
<evidence type="ECO:0000313" key="6">
    <source>
        <dbReference type="EMBL" id="NYH94601.1"/>
    </source>
</evidence>
<dbReference type="GO" id="GO:0016020">
    <property type="term" value="C:membrane"/>
    <property type="evidence" value="ECO:0007669"/>
    <property type="project" value="UniProtKB-SubCell"/>
</dbReference>
<evidence type="ECO:0000256" key="2">
    <source>
        <dbReference type="ARBA" id="ARBA00022692"/>
    </source>
</evidence>
<protein>
    <recommendedName>
        <fullName evidence="8">MAPEG family protein</fullName>
    </recommendedName>
</protein>
<evidence type="ECO:0000313" key="7">
    <source>
        <dbReference type="Proteomes" id="UP000522081"/>
    </source>
</evidence>
<dbReference type="InterPro" id="IPR001129">
    <property type="entry name" value="Membr-assoc_MAPEG"/>
</dbReference>
<evidence type="ECO:0000256" key="3">
    <source>
        <dbReference type="ARBA" id="ARBA00022989"/>
    </source>
</evidence>
<keyword evidence="3 5" id="KW-1133">Transmembrane helix</keyword>
<keyword evidence="4 5" id="KW-0472">Membrane</keyword>
<keyword evidence="7" id="KW-1185">Reference proteome</keyword>
<feature type="transmembrane region" description="Helical" evidence="5">
    <location>
        <begin position="75"/>
        <end position="100"/>
    </location>
</feature>
<dbReference type="RefSeq" id="WP_179406497.1">
    <property type="nucleotide sequence ID" value="NZ_BMGF01000001.1"/>
</dbReference>
<evidence type="ECO:0000256" key="4">
    <source>
        <dbReference type="ARBA" id="ARBA00023136"/>
    </source>
</evidence>
<comment type="caution">
    <text evidence="6">The sequence shown here is derived from an EMBL/GenBank/DDBJ whole genome shotgun (WGS) entry which is preliminary data.</text>
</comment>
<accession>A0A7Y9XU23</accession>